<evidence type="ECO:0000313" key="2">
    <source>
        <dbReference type="Proteomes" id="UP000278907"/>
    </source>
</evidence>
<accession>A0ABX9QI24</accession>
<name>A0ABX9QI24_9BACT</name>
<dbReference type="EMBL" id="RAWI01000107">
    <property type="protein sequence ID" value="RKI08287.1"/>
    <property type="molecule type" value="Genomic_DNA"/>
</dbReference>
<keyword evidence="2" id="KW-1185">Reference proteome</keyword>
<comment type="caution">
    <text evidence="1">The sequence shown here is derived from an EMBL/GenBank/DDBJ whole genome shotgun (WGS) entry which is preliminary data.</text>
</comment>
<sequence>MAPAAFSHEAHVRLAYVYLSEHGTEEAIARMRNALQQFLAHNGIPATKFHETLTRAWILAVGYFMGKASSTSSADFIQKNPELLDSGIMLTHYSAQVLFSPDARASYVEPDLDPIPVSDRAARGGAA</sequence>
<gene>
    <name evidence="1" type="ORF">D7Y13_16260</name>
</gene>
<protein>
    <submittedName>
        <fullName evidence="1">Uncharacterized protein</fullName>
    </submittedName>
</protein>
<proteinExistence type="predicted"/>
<dbReference type="Proteomes" id="UP000278907">
    <property type="component" value="Unassembled WGS sequence"/>
</dbReference>
<organism evidence="1 2">
    <name type="scientific">Corallococcus praedator</name>
    <dbReference type="NCBI Taxonomy" id="2316724"/>
    <lineage>
        <taxon>Bacteria</taxon>
        <taxon>Pseudomonadati</taxon>
        <taxon>Myxococcota</taxon>
        <taxon>Myxococcia</taxon>
        <taxon>Myxococcales</taxon>
        <taxon>Cystobacterineae</taxon>
        <taxon>Myxococcaceae</taxon>
        <taxon>Corallococcus</taxon>
    </lineage>
</organism>
<evidence type="ECO:0000313" key="1">
    <source>
        <dbReference type="EMBL" id="RKI08287.1"/>
    </source>
</evidence>
<reference evidence="1 2" key="1">
    <citation type="submission" date="2018-09" db="EMBL/GenBank/DDBJ databases">
        <authorList>
            <person name="Livingstone P.G."/>
            <person name="Whitworth D.E."/>
        </authorList>
    </citation>
    <scope>NUCLEOTIDE SEQUENCE [LARGE SCALE GENOMIC DNA]</scope>
    <source>
        <strain evidence="1 2">CA031B</strain>
    </source>
</reference>